<feature type="transmembrane region" description="Helical" evidence="3">
    <location>
        <begin position="462"/>
        <end position="485"/>
    </location>
</feature>
<accession>A0A8S1GW69</accession>
<dbReference type="Proteomes" id="UP000835052">
    <property type="component" value="Unassembled WGS sequence"/>
</dbReference>
<dbReference type="InterPro" id="IPR036383">
    <property type="entry name" value="TSP1_rpt_sf"/>
</dbReference>
<dbReference type="PROSITE" id="PS50092">
    <property type="entry name" value="TSP1"/>
    <property type="match status" value="1"/>
</dbReference>
<sequence length="619" mass="69881">MGIFVRPASPPANSQAYLDKKDIGMFTIHASNLSSCRFKSAVIPCECFMHISRNYSFEEDNIVKSIFEVGPPDVKISVPSHHDMLNELTVHIHPKLCRPDNSTINLDYRPFHVFPKDEESWTPVTTVEKTLKSGRAKVVFGCRWLQAEKWISVNGSSQNMLRLREGSIFPHCTSDYTIAWTTSQCRFDALHYRLRILAIPENAKNLEDEAVYIEEQHDLKLSCSQFDIIYEKYCFDLVSVNKNTSISHTWHSLCASTEPVERRKGGWSAWSEWSPCTETCGPGTQRRVRYCDEPVPKRAKYCDGPLIQSQECQLAKCPEAMRNIVLSSNCSCGCDLSTTANSFFASASYNGVCKGNQTWTLQPVSGTNIVDFEVSQPPGTHGRLFFFLRAPYEELVWASGSNQEMQFSLPTYTSIHIVLWSRKNESFSPENGFTISYSIRGMDNQPLVAYSKSCQPYCTETLALAFMSLLFIVIIFIPPIICASITASLRRNSTPDLPLMENKYDADMMRSANTEYTQVSSKNYVSKRSIGIQLSVQSTPRTARAHTSADSPLPPRLQSSLSECDELEYDYYDGTTIPGSMLAPVDRDVMFSQIDIDQIIGQSELFINNVEKQDVHTQI</sequence>
<keyword evidence="3" id="KW-1133">Transmembrane helix</keyword>
<keyword evidence="3" id="KW-0472">Membrane</keyword>
<keyword evidence="3" id="KW-0812">Transmembrane</keyword>
<dbReference type="Gene3D" id="2.20.100.10">
    <property type="entry name" value="Thrombospondin type-1 (TSP1) repeat"/>
    <property type="match status" value="1"/>
</dbReference>
<dbReference type="Pfam" id="PF00090">
    <property type="entry name" value="TSP_1"/>
    <property type="match status" value="1"/>
</dbReference>
<dbReference type="EMBL" id="CAJGYM010000006">
    <property type="protein sequence ID" value="CAD6187549.1"/>
    <property type="molecule type" value="Genomic_DNA"/>
</dbReference>
<evidence type="ECO:0000313" key="4">
    <source>
        <dbReference type="EMBL" id="CAD6187549.1"/>
    </source>
</evidence>
<dbReference type="PANTHER" id="PTHR16311:SF3">
    <property type="entry name" value="THROMBOSPONDIN TYPE-1 DOMAIN-CONTAINING PROTEIN 1"/>
    <property type="match status" value="1"/>
</dbReference>
<comment type="caution">
    <text evidence="4">The sequence shown here is derived from an EMBL/GenBank/DDBJ whole genome shotgun (WGS) entry which is preliminary data.</text>
</comment>
<dbReference type="InterPro" id="IPR000884">
    <property type="entry name" value="TSP1_rpt"/>
</dbReference>
<organism evidence="4 5">
    <name type="scientific">Caenorhabditis auriculariae</name>
    <dbReference type="NCBI Taxonomy" id="2777116"/>
    <lineage>
        <taxon>Eukaryota</taxon>
        <taxon>Metazoa</taxon>
        <taxon>Ecdysozoa</taxon>
        <taxon>Nematoda</taxon>
        <taxon>Chromadorea</taxon>
        <taxon>Rhabditida</taxon>
        <taxon>Rhabditina</taxon>
        <taxon>Rhabditomorpha</taxon>
        <taxon>Rhabditoidea</taxon>
        <taxon>Rhabditidae</taxon>
        <taxon>Peloderinae</taxon>
        <taxon>Caenorhabditis</taxon>
    </lineage>
</organism>
<dbReference type="FunFam" id="2.20.100.10:FF:000001">
    <property type="entry name" value="semaphorin-5A isoform X1"/>
    <property type="match status" value="1"/>
</dbReference>
<gene>
    <name evidence="4" type="ORF">CAUJ_LOCUS3468</name>
</gene>
<name>A0A8S1GW69_9PELO</name>
<proteinExistence type="predicted"/>
<evidence type="ECO:0000256" key="3">
    <source>
        <dbReference type="SAM" id="Phobius"/>
    </source>
</evidence>
<keyword evidence="5" id="KW-1185">Reference proteome</keyword>
<evidence type="ECO:0000313" key="5">
    <source>
        <dbReference type="Proteomes" id="UP000835052"/>
    </source>
</evidence>
<dbReference type="PANTHER" id="PTHR16311">
    <property type="entry name" value="THROMBOSPONDIN TYPE I DOMAIN-CONTAINING 1"/>
    <property type="match status" value="1"/>
</dbReference>
<dbReference type="GO" id="GO:0071944">
    <property type="term" value="C:cell periphery"/>
    <property type="evidence" value="ECO:0007669"/>
    <property type="project" value="TreeGrafter"/>
</dbReference>
<dbReference type="SMART" id="SM00209">
    <property type="entry name" value="TSP1"/>
    <property type="match status" value="1"/>
</dbReference>
<dbReference type="InterPro" id="IPR038877">
    <property type="entry name" value="THSD1"/>
</dbReference>
<reference evidence="4" key="1">
    <citation type="submission" date="2020-10" db="EMBL/GenBank/DDBJ databases">
        <authorList>
            <person name="Kikuchi T."/>
        </authorList>
    </citation>
    <scope>NUCLEOTIDE SEQUENCE</scope>
    <source>
        <strain evidence="4">NKZ352</strain>
    </source>
</reference>
<dbReference type="OrthoDB" id="5855429at2759"/>
<dbReference type="AlphaFoldDB" id="A0A8S1GW69"/>
<feature type="region of interest" description="Disordered" evidence="2">
    <location>
        <begin position="538"/>
        <end position="558"/>
    </location>
</feature>
<dbReference type="SUPFAM" id="SSF82895">
    <property type="entry name" value="TSP-1 type 1 repeat"/>
    <property type="match status" value="1"/>
</dbReference>
<evidence type="ECO:0000256" key="2">
    <source>
        <dbReference type="SAM" id="MobiDB-lite"/>
    </source>
</evidence>
<keyword evidence="1" id="KW-1015">Disulfide bond</keyword>
<evidence type="ECO:0000256" key="1">
    <source>
        <dbReference type="ARBA" id="ARBA00023157"/>
    </source>
</evidence>
<protein>
    <submittedName>
        <fullName evidence="4">Uncharacterized protein</fullName>
    </submittedName>
</protein>
<dbReference type="PRINTS" id="PR01705">
    <property type="entry name" value="TSP1REPEAT"/>
</dbReference>